<keyword evidence="2" id="KW-1185">Reference proteome</keyword>
<protein>
    <recommendedName>
        <fullName evidence="3">DUF3800 domain-containing protein</fullName>
    </recommendedName>
</protein>
<evidence type="ECO:0000313" key="2">
    <source>
        <dbReference type="Proteomes" id="UP001144297"/>
    </source>
</evidence>
<comment type="caution">
    <text evidence="1">The sequence shown here is derived from an EMBL/GenBank/DDBJ whole genome shotgun (WGS) entry which is preliminary data.</text>
</comment>
<dbReference type="InterPro" id="IPR024524">
    <property type="entry name" value="DUF3800"/>
</dbReference>
<dbReference type="AlphaFoldDB" id="A0A9W6GFA7"/>
<name>A0A9W6GFA7_9BACT</name>
<dbReference type="Proteomes" id="UP001144297">
    <property type="component" value="Unassembled WGS sequence"/>
</dbReference>
<sequence length="268" mass="31347">MKFCYIDESGKGYEPVLVMAGIIVDANRMHKTKDGWAEFLKYLSNEVNKKISEFHASDFYRGKGIWHKIDGNTRAKLISAILKWLEQRKHHITFSAIYKESFDSQKKNFYKISNEWYAAAIHCILSLQKWSQQQKNNKGNTVMIFDRSKGESGITEFVINPPKWTESFYNKKQNQEALDQIIDVPFFADSKHALLIQIADMISYILRNYAEINMGLKTEKYQGESLYLKNYVDKIIKRTIPKVNRYPTKRNCKASQLFFEIAPKCLII</sequence>
<reference evidence="1" key="1">
    <citation type="submission" date="2022-12" db="EMBL/GenBank/DDBJ databases">
        <title>Reference genome sequencing for broad-spectrum identification of bacterial and archaeal isolates by mass spectrometry.</title>
        <authorList>
            <person name="Sekiguchi Y."/>
            <person name="Tourlousse D.M."/>
        </authorList>
    </citation>
    <scope>NUCLEOTIDE SEQUENCE</scope>
    <source>
        <strain evidence="1">TSL-P1</strain>
    </source>
</reference>
<evidence type="ECO:0008006" key="3">
    <source>
        <dbReference type="Google" id="ProtNLM"/>
    </source>
</evidence>
<organism evidence="1 2">
    <name type="scientific">Thermodesulfovibrio yellowstonii</name>
    <dbReference type="NCBI Taxonomy" id="28262"/>
    <lineage>
        <taxon>Bacteria</taxon>
        <taxon>Pseudomonadati</taxon>
        <taxon>Nitrospirota</taxon>
        <taxon>Thermodesulfovibrionia</taxon>
        <taxon>Thermodesulfovibrionales</taxon>
        <taxon>Thermodesulfovibrionaceae</taxon>
        <taxon>Thermodesulfovibrio</taxon>
    </lineage>
</organism>
<dbReference type="EMBL" id="BSDX01000001">
    <property type="protein sequence ID" value="GLI53095.1"/>
    <property type="molecule type" value="Genomic_DNA"/>
</dbReference>
<gene>
    <name evidence="1" type="ORF">TISLANDTSLP1_07880</name>
</gene>
<proteinExistence type="predicted"/>
<accession>A0A9W6GFA7</accession>
<dbReference type="Pfam" id="PF12686">
    <property type="entry name" value="DUF3800"/>
    <property type="match status" value="1"/>
</dbReference>
<evidence type="ECO:0000313" key="1">
    <source>
        <dbReference type="EMBL" id="GLI53095.1"/>
    </source>
</evidence>